<reference evidence="3" key="3">
    <citation type="submission" date="2025-09" db="UniProtKB">
        <authorList>
            <consortium name="Ensembl"/>
        </authorList>
    </citation>
    <scope>IDENTIFICATION</scope>
</reference>
<name>A0A669DYA6_ORENI</name>
<gene>
    <name evidence="3" type="primary">zgc:158403</name>
</gene>
<reference evidence="3" key="2">
    <citation type="submission" date="2025-08" db="UniProtKB">
        <authorList>
            <consortium name="Ensembl"/>
        </authorList>
    </citation>
    <scope>IDENTIFICATION</scope>
</reference>
<keyword evidence="2" id="KW-0802">TPR repeat</keyword>
<keyword evidence="4" id="KW-1185">Reference proteome</keyword>
<dbReference type="AlphaFoldDB" id="A0A669DYA6"/>
<dbReference type="PANTHER" id="PTHR31859">
    <property type="entry name" value="TETRATRICOPEPTIDE REPEAT PROTEIN 39 FAMILY MEMBER"/>
    <property type="match status" value="1"/>
</dbReference>
<comment type="similarity">
    <text evidence="1">Belongs to the TTC39 family.</text>
</comment>
<dbReference type="PANTHER" id="PTHR31859:SF7">
    <property type="entry name" value="TETRATRICOPEPTIDE REPEAT PROTEIN 39A"/>
    <property type="match status" value="1"/>
</dbReference>
<protein>
    <submittedName>
        <fullName evidence="3">Zgc:158403</fullName>
    </submittedName>
</protein>
<accession>A0A669DYA6</accession>
<evidence type="ECO:0000256" key="1">
    <source>
        <dbReference type="ARBA" id="ARBA00006400"/>
    </source>
</evidence>
<sequence length="515" mass="59257">MTLKECLDDCMEALDLFLNNHFNESLEKLRPRVNESMYHALIYATVLEMQAMMTFQQDDITNAGNTMKSAQEVCQRSGCLDCCPLILSYKMQLHAEVCYAECQLQRAALTFLQDENMVSFIKGGIKVRNSYLIYKELHSFIKSHHCLKEPSHVHLEGGIAFGIGAFNLTLSLFPPRILKVLEFAGFSGDKEYGLSLLNDGATGMNLRSMLCALLLLCYYTFLTFILGTGEGEVVEFYKKLSAVKLFEDGCKAQQTWKQFHHMCYWELMWCFTYKRAWKMAYFYADLLSQESRWSKAMYVYMKAAYLSMLPKDEARPFGEDEVVLFRQVPTLKQKIAGKSPPTEKFAIRKARRYKAARPVRLPVPVLEMMYMWNGFSMINKRPELTEGMMQTLVEAERTLLEAPVNEYTVDDRCVIHMLKGLCLKNQGLLQAAEECFNKVCSSEKKIRFDHYLVPNCLVELSLLYIDQGRRDDAIKILHKAKHNYKDYSMESRTQFRVHAALAKLKGPLISPPSTG</sequence>
<reference evidence="4" key="1">
    <citation type="submission" date="2012-01" db="EMBL/GenBank/DDBJ databases">
        <title>The Genome Sequence of Oreochromis niloticus (Nile Tilapia).</title>
        <authorList>
            <consortium name="Broad Institute Genome Assembly Team"/>
            <consortium name="Broad Institute Sequencing Platform"/>
            <person name="Di Palma F."/>
            <person name="Johnson J."/>
            <person name="Lander E.S."/>
            <person name="Lindblad-Toh K."/>
        </authorList>
    </citation>
    <scope>NUCLEOTIDE SEQUENCE [LARGE SCALE GENOMIC DNA]</scope>
</reference>
<dbReference type="Gene3D" id="1.25.40.10">
    <property type="entry name" value="Tetratricopeptide repeat domain"/>
    <property type="match status" value="1"/>
</dbReference>
<organism evidence="3 4">
    <name type="scientific">Oreochromis niloticus</name>
    <name type="common">Nile tilapia</name>
    <name type="synonym">Tilapia nilotica</name>
    <dbReference type="NCBI Taxonomy" id="8128"/>
    <lineage>
        <taxon>Eukaryota</taxon>
        <taxon>Metazoa</taxon>
        <taxon>Chordata</taxon>
        <taxon>Craniata</taxon>
        <taxon>Vertebrata</taxon>
        <taxon>Euteleostomi</taxon>
        <taxon>Actinopterygii</taxon>
        <taxon>Neopterygii</taxon>
        <taxon>Teleostei</taxon>
        <taxon>Neoteleostei</taxon>
        <taxon>Acanthomorphata</taxon>
        <taxon>Ovalentaria</taxon>
        <taxon>Cichlomorphae</taxon>
        <taxon>Cichliformes</taxon>
        <taxon>Cichlidae</taxon>
        <taxon>African cichlids</taxon>
        <taxon>Pseudocrenilabrinae</taxon>
        <taxon>Oreochromini</taxon>
        <taxon>Oreochromis</taxon>
    </lineage>
</organism>
<dbReference type="InterPro" id="IPR011990">
    <property type="entry name" value="TPR-like_helical_dom_sf"/>
</dbReference>
<dbReference type="Ensembl" id="ENSONIT00000074780.1">
    <property type="protein sequence ID" value="ENSONIP00000063637.1"/>
    <property type="gene ID" value="ENSONIG00000006591.2"/>
</dbReference>
<evidence type="ECO:0000256" key="2">
    <source>
        <dbReference type="ARBA" id="ARBA00022803"/>
    </source>
</evidence>
<evidence type="ECO:0000313" key="3">
    <source>
        <dbReference type="Ensembl" id="ENSONIP00000063637.1"/>
    </source>
</evidence>
<dbReference type="InterPro" id="IPR019412">
    <property type="entry name" value="IML2/TPR_39"/>
</dbReference>
<dbReference type="SUPFAM" id="SSF48452">
    <property type="entry name" value="TPR-like"/>
    <property type="match status" value="1"/>
</dbReference>
<dbReference type="GeneTree" id="ENSGT00950000182917"/>
<dbReference type="Proteomes" id="UP000005207">
    <property type="component" value="Linkage group LG4"/>
</dbReference>
<dbReference type="Pfam" id="PF10300">
    <property type="entry name" value="Iml2-TPR_39"/>
    <property type="match status" value="2"/>
</dbReference>
<proteinExistence type="inferred from homology"/>
<evidence type="ECO:0000313" key="4">
    <source>
        <dbReference type="Proteomes" id="UP000005207"/>
    </source>
</evidence>